<sequence length="88" mass="10110">MYLNTQFHDRQPLCEDLVGEYTRTGTSPVMSPNPLPALLSDFSYIILIQEINIDTTIFLIEINISIMMKGILLFQTVLPTLFILLLRH</sequence>
<keyword evidence="1" id="KW-0472">Membrane</keyword>
<keyword evidence="1" id="KW-1133">Transmembrane helix</keyword>
<dbReference type="EMBL" id="OMOF01000965">
    <property type="protein sequence ID" value="SPF56979.1"/>
    <property type="molecule type" value="Genomic_DNA"/>
</dbReference>
<evidence type="ECO:0000313" key="2">
    <source>
        <dbReference type="EMBL" id="SPF56979.1"/>
    </source>
</evidence>
<keyword evidence="1" id="KW-0812">Transmembrane</keyword>
<evidence type="ECO:0000313" key="3">
    <source>
        <dbReference type="Proteomes" id="UP000238916"/>
    </source>
</evidence>
<feature type="transmembrane region" description="Helical" evidence="1">
    <location>
        <begin position="66"/>
        <end position="86"/>
    </location>
</feature>
<dbReference type="AlphaFoldDB" id="A0A2U3LYR7"/>
<protein>
    <submittedName>
        <fullName evidence="2">Uncharacterized protein</fullName>
    </submittedName>
</protein>
<organism evidence="2 3">
    <name type="scientific">Candidatus Desulfosporosinus infrequens</name>
    <dbReference type="NCBI Taxonomy" id="2043169"/>
    <lineage>
        <taxon>Bacteria</taxon>
        <taxon>Bacillati</taxon>
        <taxon>Bacillota</taxon>
        <taxon>Clostridia</taxon>
        <taxon>Eubacteriales</taxon>
        <taxon>Desulfitobacteriaceae</taxon>
        <taxon>Desulfosporosinus</taxon>
    </lineage>
</organism>
<name>A0A2U3LYR7_9FIRM</name>
<accession>A0A2U3LYR7</accession>
<reference evidence="3" key="1">
    <citation type="submission" date="2018-02" db="EMBL/GenBank/DDBJ databases">
        <authorList>
            <person name="Hausmann B."/>
        </authorList>
    </citation>
    <scope>NUCLEOTIDE SEQUENCE [LARGE SCALE GENOMIC DNA]</scope>
    <source>
        <strain evidence="3">Peat soil MAG SbF1</strain>
    </source>
</reference>
<evidence type="ECO:0000256" key="1">
    <source>
        <dbReference type="SAM" id="Phobius"/>
    </source>
</evidence>
<dbReference type="Proteomes" id="UP000238916">
    <property type="component" value="Unassembled WGS sequence"/>
</dbReference>
<proteinExistence type="predicted"/>
<gene>
    <name evidence="2" type="ORF">SBF1_9680001</name>
</gene>